<proteinExistence type="predicted"/>
<evidence type="ECO:0000313" key="2">
    <source>
        <dbReference type="EMBL" id="VVD03298.1"/>
    </source>
</evidence>
<name>A0A5E4R024_9NEOP</name>
<reference evidence="2 3" key="1">
    <citation type="submission" date="2017-07" db="EMBL/GenBank/DDBJ databases">
        <authorList>
            <person name="Talla V."/>
            <person name="Backstrom N."/>
        </authorList>
    </citation>
    <scope>NUCLEOTIDE SEQUENCE [LARGE SCALE GENOMIC DNA]</scope>
</reference>
<dbReference type="AlphaFoldDB" id="A0A5E4R024"/>
<dbReference type="Proteomes" id="UP000324832">
    <property type="component" value="Unassembled WGS sequence"/>
</dbReference>
<organism evidence="2 3">
    <name type="scientific">Leptidea sinapis</name>
    <dbReference type="NCBI Taxonomy" id="189913"/>
    <lineage>
        <taxon>Eukaryota</taxon>
        <taxon>Metazoa</taxon>
        <taxon>Ecdysozoa</taxon>
        <taxon>Arthropoda</taxon>
        <taxon>Hexapoda</taxon>
        <taxon>Insecta</taxon>
        <taxon>Pterygota</taxon>
        <taxon>Neoptera</taxon>
        <taxon>Endopterygota</taxon>
        <taxon>Lepidoptera</taxon>
        <taxon>Glossata</taxon>
        <taxon>Ditrysia</taxon>
        <taxon>Papilionoidea</taxon>
        <taxon>Pieridae</taxon>
        <taxon>Dismorphiinae</taxon>
        <taxon>Leptidea</taxon>
    </lineage>
</organism>
<protein>
    <submittedName>
        <fullName evidence="2">Uncharacterized protein</fullName>
    </submittedName>
</protein>
<dbReference type="EMBL" id="FZQP02006666">
    <property type="protein sequence ID" value="VVD03298.1"/>
    <property type="molecule type" value="Genomic_DNA"/>
</dbReference>
<gene>
    <name evidence="2" type="ORF">LSINAPIS_LOCUS13317</name>
</gene>
<evidence type="ECO:0000313" key="3">
    <source>
        <dbReference type="Proteomes" id="UP000324832"/>
    </source>
</evidence>
<keyword evidence="3" id="KW-1185">Reference proteome</keyword>
<feature type="region of interest" description="Disordered" evidence="1">
    <location>
        <begin position="33"/>
        <end position="73"/>
    </location>
</feature>
<feature type="region of interest" description="Disordered" evidence="1">
    <location>
        <begin position="1"/>
        <end position="20"/>
    </location>
</feature>
<accession>A0A5E4R024</accession>
<feature type="compositionally biased region" description="Basic residues" evidence="1">
    <location>
        <begin position="47"/>
        <end position="61"/>
    </location>
</feature>
<evidence type="ECO:0000256" key="1">
    <source>
        <dbReference type="SAM" id="MobiDB-lite"/>
    </source>
</evidence>
<sequence>VETPVRFRTSPPLEALKPRRAGGVCAGGAGVCGAGAGGGGGPSPPSPRRRRMPLPPPRRHRPALDFDKMQQSSRGTLNQYNKGEVPRLLVYRSYSLYSRAPVGPQVVHWPAIAARLLRYTVSYIFLLL</sequence>
<feature type="non-terminal residue" evidence="2">
    <location>
        <position position="1"/>
    </location>
</feature>